<dbReference type="AlphaFoldDB" id="A0A9X3EDE6"/>
<dbReference type="Pfam" id="PF08240">
    <property type="entry name" value="ADH_N"/>
    <property type="match status" value="1"/>
</dbReference>
<name>A0A9X3EDE6_9HYPH</name>
<dbReference type="PANTHER" id="PTHR43677">
    <property type="entry name" value="SHORT-CHAIN DEHYDROGENASE/REDUCTASE"/>
    <property type="match status" value="1"/>
</dbReference>
<accession>A0A9X3EDE6</accession>
<dbReference type="GO" id="GO:0043957">
    <property type="term" value="F:acryloyl-CoA reductase (NADPH) activity"/>
    <property type="evidence" value="ECO:0007669"/>
    <property type="project" value="TreeGrafter"/>
</dbReference>
<dbReference type="RefSeq" id="WP_266339869.1">
    <property type="nucleotide sequence ID" value="NZ_JAPKNK010000007.1"/>
</dbReference>
<reference evidence="2" key="1">
    <citation type="submission" date="2022-11" db="EMBL/GenBank/DDBJ databases">
        <title>Biodiversity and phylogenetic relationships of bacteria.</title>
        <authorList>
            <person name="Machado R.A.R."/>
            <person name="Bhat A."/>
            <person name="Loulou A."/>
            <person name="Kallel S."/>
        </authorList>
    </citation>
    <scope>NUCLEOTIDE SEQUENCE</scope>
    <source>
        <strain evidence="2">K-TC2</strain>
    </source>
</reference>
<dbReference type="InterPro" id="IPR036291">
    <property type="entry name" value="NAD(P)-bd_dom_sf"/>
</dbReference>
<keyword evidence="3" id="KW-1185">Reference proteome</keyword>
<dbReference type="InterPro" id="IPR020843">
    <property type="entry name" value="ER"/>
</dbReference>
<organism evidence="2 3">
    <name type="scientific">Kaistia nematophila</name>
    <dbReference type="NCBI Taxonomy" id="2994654"/>
    <lineage>
        <taxon>Bacteria</taxon>
        <taxon>Pseudomonadati</taxon>
        <taxon>Pseudomonadota</taxon>
        <taxon>Alphaproteobacteria</taxon>
        <taxon>Hyphomicrobiales</taxon>
        <taxon>Kaistiaceae</taxon>
        <taxon>Kaistia</taxon>
    </lineage>
</organism>
<gene>
    <name evidence="2" type="ORF">OSH07_17010</name>
</gene>
<dbReference type="Gene3D" id="3.90.180.10">
    <property type="entry name" value="Medium-chain alcohol dehydrogenases, catalytic domain"/>
    <property type="match status" value="1"/>
</dbReference>
<sequence>MPGFKAVLIQKDASGEQSCGFVSLTDADLMEGDVTIRIERSTVNYKDGLAVTGRAPVVRRFPMVPGVDGVGIVEQSASLSFKPGDRVLLNGWGVGELHLGAWAERARWKSDWLIALPSGFSPDEAMAIGTAGYTAMRAVMALERHGIHPPAGPVLVTGAAGGVGSVAVALLAGLGYHVVASTGRPEEADYLKGLGASEIIPRSDLNGAGKPLARERWIGAIDVVGGQTLANILSMIRYDGAVAACGLAGGLELPTTVAPFILRGVTLYGIDSVYVPKPVRIAAWDRLDRDLDRRKLAAMTKRIAFEDVIDAARQIVDGKVRGRLVVEVG</sequence>
<evidence type="ECO:0000259" key="1">
    <source>
        <dbReference type="SMART" id="SM00829"/>
    </source>
</evidence>
<dbReference type="SMART" id="SM00829">
    <property type="entry name" value="PKS_ER"/>
    <property type="match status" value="1"/>
</dbReference>
<dbReference type="CDD" id="cd08288">
    <property type="entry name" value="MDR_yhdh"/>
    <property type="match status" value="1"/>
</dbReference>
<dbReference type="InterPro" id="IPR011032">
    <property type="entry name" value="GroES-like_sf"/>
</dbReference>
<dbReference type="Proteomes" id="UP001144805">
    <property type="component" value="Unassembled WGS sequence"/>
</dbReference>
<evidence type="ECO:0000313" key="2">
    <source>
        <dbReference type="EMBL" id="MCX5570910.1"/>
    </source>
</evidence>
<feature type="domain" description="Enoyl reductase (ER)" evidence="1">
    <location>
        <begin position="15"/>
        <end position="326"/>
    </location>
</feature>
<dbReference type="InterPro" id="IPR013154">
    <property type="entry name" value="ADH-like_N"/>
</dbReference>
<proteinExistence type="predicted"/>
<dbReference type="PANTHER" id="PTHR43677:SF1">
    <property type="entry name" value="ACRYLYL-COA REDUCTASE ACUI-RELATED"/>
    <property type="match status" value="1"/>
</dbReference>
<dbReference type="InterPro" id="IPR014188">
    <property type="entry name" value="Acrylyl-CoA_reductase_AcuI"/>
</dbReference>
<dbReference type="InterPro" id="IPR013149">
    <property type="entry name" value="ADH-like_C"/>
</dbReference>
<dbReference type="EMBL" id="JAPKNK010000007">
    <property type="protein sequence ID" value="MCX5570910.1"/>
    <property type="molecule type" value="Genomic_DNA"/>
</dbReference>
<evidence type="ECO:0000313" key="3">
    <source>
        <dbReference type="Proteomes" id="UP001144805"/>
    </source>
</evidence>
<dbReference type="NCBIfam" id="TIGR02823">
    <property type="entry name" value="oxido_YhdH"/>
    <property type="match status" value="1"/>
</dbReference>
<dbReference type="Pfam" id="PF00107">
    <property type="entry name" value="ADH_zinc_N"/>
    <property type="match status" value="1"/>
</dbReference>
<dbReference type="Gene3D" id="3.40.50.720">
    <property type="entry name" value="NAD(P)-binding Rossmann-like Domain"/>
    <property type="match status" value="1"/>
</dbReference>
<dbReference type="SUPFAM" id="SSF51735">
    <property type="entry name" value="NAD(P)-binding Rossmann-fold domains"/>
    <property type="match status" value="1"/>
</dbReference>
<dbReference type="InterPro" id="IPR051397">
    <property type="entry name" value="Zn-ADH-like_protein"/>
</dbReference>
<protein>
    <submittedName>
        <fullName evidence="2">Oxidoreductase</fullName>
    </submittedName>
</protein>
<dbReference type="SUPFAM" id="SSF50129">
    <property type="entry name" value="GroES-like"/>
    <property type="match status" value="1"/>
</dbReference>
<comment type="caution">
    <text evidence="2">The sequence shown here is derived from an EMBL/GenBank/DDBJ whole genome shotgun (WGS) entry which is preliminary data.</text>
</comment>